<gene>
    <name evidence="2" type="ORF">P3H78_31460</name>
</gene>
<comment type="caution">
    <text evidence="2">The sequence shown here is derived from an EMBL/GenBank/DDBJ whole genome shotgun (WGS) entry which is preliminary data.</text>
</comment>
<feature type="region of interest" description="Disordered" evidence="1">
    <location>
        <begin position="1"/>
        <end position="32"/>
    </location>
</feature>
<keyword evidence="3" id="KW-1185">Reference proteome</keyword>
<proteinExistence type="predicted"/>
<dbReference type="RefSeq" id="WP_276112598.1">
    <property type="nucleotide sequence ID" value="NZ_JARJBB010000038.1"/>
</dbReference>
<evidence type="ECO:0000256" key="1">
    <source>
        <dbReference type="SAM" id="MobiDB-lite"/>
    </source>
</evidence>
<accession>A0ABT6AF35</accession>
<evidence type="ECO:0000313" key="3">
    <source>
        <dbReference type="Proteomes" id="UP001221150"/>
    </source>
</evidence>
<protein>
    <submittedName>
        <fullName evidence="2">Uncharacterized protein</fullName>
    </submittedName>
</protein>
<feature type="compositionally biased region" description="Low complexity" evidence="1">
    <location>
        <begin position="1"/>
        <end position="23"/>
    </location>
</feature>
<organism evidence="2 3">
    <name type="scientific">Streptomyces tropicalis</name>
    <dbReference type="NCBI Taxonomy" id="3034234"/>
    <lineage>
        <taxon>Bacteria</taxon>
        <taxon>Bacillati</taxon>
        <taxon>Actinomycetota</taxon>
        <taxon>Actinomycetes</taxon>
        <taxon>Kitasatosporales</taxon>
        <taxon>Streptomycetaceae</taxon>
        <taxon>Streptomyces</taxon>
    </lineage>
</organism>
<reference evidence="2 3" key="1">
    <citation type="submission" date="2023-03" db="EMBL/GenBank/DDBJ databases">
        <title>Draft genome sequence of Streptomyces sp. K1PA1 isolated from peat swamp forest in Thailand.</title>
        <authorList>
            <person name="Klaysubun C."/>
            <person name="Duangmal K."/>
        </authorList>
    </citation>
    <scope>NUCLEOTIDE SEQUENCE [LARGE SCALE GENOMIC DNA]</scope>
    <source>
        <strain evidence="2 3">K1PA1</strain>
    </source>
</reference>
<name>A0ABT6AF35_9ACTN</name>
<sequence length="246" mass="26452">MSISTPASAATTTGREATTTQARAPRREPRYPHIPAVAGNANVRALLGQGIHPASGQPLAEAPGVDCGSCVLAYRVQLPDRDGTGPGERLKCSKAPISRRGRQGIDLRPATSDQPGTPACTLHCTFTDWPCDPDGRYDTGAGQIGAGRDHADDWGVYAVYRIFGIDPEYPRVWVELEAEMVPDAAAPTGYVARPPRYSRPDQPHLYRFWTELARLRTAQLTHPAGTGPCTHELVRGGRVLTAPTGH</sequence>
<dbReference type="EMBL" id="JARJBB010000038">
    <property type="protein sequence ID" value="MDF3303052.1"/>
    <property type="molecule type" value="Genomic_DNA"/>
</dbReference>
<dbReference type="Proteomes" id="UP001221150">
    <property type="component" value="Unassembled WGS sequence"/>
</dbReference>
<evidence type="ECO:0000313" key="2">
    <source>
        <dbReference type="EMBL" id="MDF3303052.1"/>
    </source>
</evidence>